<evidence type="ECO:0000256" key="11">
    <source>
        <dbReference type="PROSITE-ProRule" id="PRU00182"/>
    </source>
</evidence>
<dbReference type="EMBL" id="LT629751">
    <property type="protein sequence ID" value="SDR81371.1"/>
    <property type="molecule type" value="Genomic_DNA"/>
</dbReference>
<proteinExistence type="predicted"/>
<dbReference type="PANTHER" id="PTHR47683">
    <property type="entry name" value="PSEUDOURIDINE SYNTHASE FAMILY PROTEIN-RELATED"/>
    <property type="match status" value="1"/>
</dbReference>
<comment type="catalytic activity">
    <reaction evidence="3">
        <text>uridine(2604) in 23S rRNA = pseudouridine(2604) in 23S rRNA</text>
        <dbReference type="Rhea" id="RHEA:38875"/>
        <dbReference type="Rhea" id="RHEA-COMP:10093"/>
        <dbReference type="Rhea" id="RHEA-COMP:10094"/>
        <dbReference type="ChEBI" id="CHEBI:65314"/>
        <dbReference type="ChEBI" id="CHEBI:65315"/>
        <dbReference type="EC" id="5.4.99.21"/>
    </reaction>
</comment>
<dbReference type="SMART" id="SM00363">
    <property type="entry name" value="S4"/>
    <property type="match status" value="1"/>
</dbReference>
<evidence type="ECO:0000256" key="10">
    <source>
        <dbReference type="ARBA" id="ARBA00043147"/>
    </source>
</evidence>
<dbReference type="EC" id="5.4.99.21" evidence="4"/>
<evidence type="ECO:0000256" key="3">
    <source>
        <dbReference type="ARBA" id="ARBA00036535"/>
    </source>
</evidence>
<dbReference type="GO" id="GO:0000455">
    <property type="term" value="P:enzyme-directed rRNA pseudouridine synthesis"/>
    <property type="evidence" value="ECO:0007669"/>
    <property type="project" value="UniProtKB-ARBA"/>
</dbReference>
<evidence type="ECO:0000256" key="7">
    <source>
        <dbReference type="ARBA" id="ARBA00041697"/>
    </source>
</evidence>
<dbReference type="InterPro" id="IPR020103">
    <property type="entry name" value="PsdUridine_synth_cat_dom_sf"/>
</dbReference>
<dbReference type="Pfam" id="PF00849">
    <property type="entry name" value="PseudoU_synth_2"/>
    <property type="match status" value="1"/>
</dbReference>
<feature type="domain" description="RNA-binding S4" evidence="12">
    <location>
        <begin position="5"/>
        <end position="61"/>
    </location>
</feature>
<evidence type="ECO:0000259" key="12">
    <source>
        <dbReference type="SMART" id="SM00363"/>
    </source>
</evidence>
<dbReference type="STRING" id="1392877.SAMN05216221_0396"/>
<evidence type="ECO:0000256" key="5">
    <source>
        <dbReference type="ARBA" id="ARBA00039989"/>
    </source>
</evidence>
<dbReference type="AlphaFoldDB" id="A0A1H1M3L7"/>
<evidence type="ECO:0000256" key="4">
    <source>
        <dbReference type="ARBA" id="ARBA00038922"/>
    </source>
</evidence>
<keyword evidence="14" id="KW-1185">Reference proteome</keyword>
<evidence type="ECO:0000313" key="13">
    <source>
        <dbReference type="EMBL" id="SDR81371.1"/>
    </source>
</evidence>
<dbReference type="InterPro" id="IPR006145">
    <property type="entry name" value="PsdUridine_synth_RsuA/RluA"/>
</dbReference>
<keyword evidence="1" id="KW-0413">Isomerase</keyword>
<name>A0A1H1M3L7_9PSED</name>
<evidence type="ECO:0000256" key="8">
    <source>
        <dbReference type="ARBA" id="ARBA00042843"/>
    </source>
</evidence>
<organism evidence="13 14">
    <name type="scientific">Pseudomonas oryzae</name>
    <dbReference type="NCBI Taxonomy" id="1392877"/>
    <lineage>
        <taxon>Bacteria</taxon>
        <taxon>Pseudomonadati</taxon>
        <taxon>Pseudomonadota</taxon>
        <taxon>Gammaproteobacteria</taxon>
        <taxon>Pseudomonadales</taxon>
        <taxon>Pseudomonadaceae</taxon>
        <taxon>Pseudomonas</taxon>
    </lineage>
</organism>
<evidence type="ECO:0000256" key="2">
    <source>
        <dbReference type="ARBA" id="ARBA00036390"/>
    </source>
</evidence>
<dbReference type="Gene3D" id="3.10.290.10">
    <property type="entry name" value="RNA-binding S4 domain"/>
    <property type="match status" value="1"/>
</dbReference>
<gene>
    <name evidence="13" type="ORF">SAMN05216221_0396</name>
</gene>
<dbReference type="Proteomes" id="UP000243359">
    <property type="component" value="Chromosome I"/>
</dbReference>
<evidence type="ECO:0000256" key="6">
    <source>
        <dbReference type="ARBA" id="ARBA00041420"/>
    </source>
</evidence>
<dbReference type="Gene3D" id="3.30.2350.10">
    <property type="entry name" value="Pseudouridine synthase"/>
    <property type="match status" value="1"/>
</dbReference>
<protein>
    <recommendedName>
        <fullName evidence="5">Dual-specificity RNA pseudouridine synthase RluF</fullName>
        <ecNumber evidence="4">5.4.99.21</ecNumber>
    </recommendedName>
    <alternativeName>
        <fullName evidence="7">23S rRNA pseudouridine(2604) synthase</fullName>
    </alternativeName>
    <alternativeName>
        <fullName evidence="9">Ribosomal large subunit pseudouridine synthase F</fullName>
    </alternativeName>
    <alternativeName>
        <fullName evidence="8">rRNA pseudouridylate synthase F</fullName>
    </alternativeName>
    <alternativeName>
        <fullName evidence="10">rRNA-uridine isomerase F</fullName>
    </alternativeName>
    <alternativeName>
        <fullName evidence="6">tRNA(Tyr) pseudouridine(35) synthase</fullName>
    </alternativeName>
</protein>
<dbReference type="SUPFAM" id="SSF55120">
    <property type="entry name" value="Pseudouridine synthase"/>
    <property type="match status" value="1"/>
</dbReference>
<dbReference type="GO" id="GO:0160138">
    <property type="term" value="F:23S rRNA pseudouridine(2604) synthase activity"/>
    <property type="evidence" value="ECO:0007669"/>
    <property type="project" value="UniProtKB-EC"/>
</dbReference>
<dbReference type="Pfam" id="PF01479">
    <property type="entry name" value="S4"/>
    <property type="match status" value="1"/>
</dbReference>
<evidence type="ECO:0000256" key="9">
    <source>
        <dbReference type="ARBA" id="ARBA00042890"/>
    </source>
</evidence>
<sequence>MREPVRLSKRLAELLPCSRREAELYIEGGWVTVDGQVVEAPQFKVLDQAIALLPGARAETQPPATLLLHKPAGVSVEQALALLGEASRSADDASGMRLLQRHLQRLNAPLALETAASGLLVLTQNWGVIRKLTDDFSKIEQEYIVEVAGTLEPEQLKQLQFGMSYRGRPLTPCKVSWQSETRLRFALKAPQPGQIAHMCKAVGLQVHGIRRIRVGRLAMAKLQPGQWRYLGANERF</sequence>
<accession>A0A1H1M3L7</accession>
<reference evidence="14" key="1">
    <citation type="submission" date="2016-10" db="EMBL/GenBank/DDBJ databases">
        <authorList>
            <person name="Varghese N."/>
            <person name="Submissions S."/>
        </authorList>
    </citation>
    <scope>NUCLEOTIDE SEQUENCE [LARGE SCALE GENOMIC DNA]</scope>
    <source>
        <strain evidence="14">KCTC 32247</strain>
    </source>
</reference>
<evidence type="ECO:0000313" key="14">
    <source>
        <dbReference type="Proteomes" id="UP000243359"/>
    </source>
</evidence>
<dbReference type="InterPro" id="IPR050343">
    <property type="entry name" value="RsuA_PseudoU_synthase"/>
</dbReference>
<dbReference type="OrthoDB" id="9807213at2"/>
<dbReference type="GO" id="GO:0003723">
    <property type="term" value="F:RNA binding"/>
    <property type="evidence" value="ECO:0007669"/>
    <property type="project" value="UniProtKB-KW"/>
</dbReference>
<evidence type="ECO:0000256" key="1">
    <source>
        <dbReference type="ARBA" id="ARBA00023235"/>
    </source>
</evidence>
<dbReference type="RefSeq" id="WP_090347366.1">
    <property type="nucleotide sequence ID" value="NZ_LT629751.1"/>
</dbReference>
<dbReference type="CDD" id="cd00165">
    <property type="entry name" value="S4"/>
    <property type="match status" value="1"/>
</dbReference>
<keyword evidence="11" id="KW-0694">RNA-binding</keyword>
<dbReference type="PROSITE" id="PS50889">
    <property type="entry name" value="S4"/>
    <property type="match status" value="1"/>
</dbReference>
<dbReference type="PANTHER" id="PTHR47683:SF2">
    <property type="entry name" value="RNA-BINDING S4 DOMAIN-CONTAINING PROTEIN"/>
    <property type="match status" value="1"/>
</dbReference>
<dbReference type="InterPro" id="IPR036986">
    <property type="entry name" value="S4_RNA-bd_sf"/>
</dbReference>
<dbReference type="SUPFAM" id="SSF55174">
    <property type="entry name" value="Alpha-L RNA-binding motif"/>
    <property type="match status" value="1"/>
</dbReference>
<dbReference type="CDD" id="cd02555">
    <property type="entry name" value="PSSA_1"/>
    <property type="match status" value="1"/>
</dbReference>
<dbReference type="InterPro" id="IPR002942">
    <property type="entry name" value="S4_RNA-bd"/>
</dbReference>
<comment type="catalytic activity">
    <reaction evidence="2">
        <text>uridine(35) in tRNA(Tyr) = pseudouridine(35) in tRNA(Tyr)</text>
        <dbReference type="Rhea" id="RHEA:60556"/>
        <dbReference type="Rhea" id="RHEA-COMP:15607"/>
        <dbReference type="Rhea" id="RHEA-COMP:15608"/>
        <dbReference type="ChEBI" id="CHEBI:65314"/>
        <dbReference type="ChEBI" id="CHEBI:65315"/>
    </reaction>
</comment>